<dbReference type="InterPro" id="IPR013103">
    <property type="entry name" value="RVT_2"/>
</dbReference>
<organism evidence="4 5">
    <name type="scientific">Juglans regia</name>
    <name type="common">English walnut</name>
    <dbReference type="NCBI Taxonomy" id="51240"/>
    <lineage>
        <taxon>Eukaryota</taxon>
        <taxon>Viridiplantae</taxon>
        <taxon>Streptophyta</taxon>
        <taxon>Embryophyta</taxon>
        <taxon>Tracheophyta</taxon>
        <taxon>Spermatophyta</taxon>
        <taxon>Magnoliopsida</taxon>
        <taxon>eudicotyledons</taxon>
        <taxon>Gunneridae</taxon>
        <taxon>Pentapetalae</taxon>
        <taxon>rosids</taxon>
        <taxon>fabids</taxon>
        <taxon>Fagales</taxon>
        <taxon>Juglandaceae</taxon>
        <taxon>Juglans</taxon>
    </lineage>
</organism>
<feature type="domain" description="Reverse transcriptase Ty1/copia-type" evidence="2">
    <location>
        <begin position="231"/>
        <end position="282"/>
    </location>
</feature>
<feature type="domain" description="Retroviral polymerase SH3-like" evidence="3">
    <location>
        <begin position="9"/>
        <end position="69"/>
    </location>
</feature>
<dbReference type="AlphaFoldDB" id="A0A6P9E2G9"/>
<dbReference type="GeneID" id="109013191"/>
<evidence type="ECO:0000259" key="3">
    <source>
        <dbReference type="Pfam" id="PF25597"/>
    </source>
</evidence>
<dbReference type="Proteomes" id="UP000235220">
    <property type="component" value="Chromosome 2"/>
</dbReference>
<evidence type="ECO:0000313" key="4">
    <source>
        <dbReference type="Proteomes" id="UP000235220"/>
    </source>
</evidence>
<feature type="compositionally biased region" description="Basic and acidic residues" evidence="1">
    <location>
        <begin position="110"/>
        <end position="158"/>
    </location>
</feature>
<evidence type="ECO:0000256" key="1">
    <source>
        <dbReference type="SAM" id="MobiDB-lite"/>
    </source>
</evidence>
<proteinExistence type="predicted"/>
<name>A0A6P9E2G9_JUGRE</name>
<dbReference type="InterPro" id="IPR057670">
    <property type="entry name" value="SH3_retrovirus"/>
</dbReference>
<evidence type="ECO:0000313" key="5">
    <source>
        <dbReference type="RefSeq" id="XP_035541546.1"/>
    </source>
</evidence>
<sequence>MLPPRIFCCVAFVHLHKNQRTKLDPCAVRCLFLGYGSHKKGFRCYDPTTNRTYITIDVTFLESENFYSSLVPNSSLQGETHGEEPNWLMAPTGEYRTENRGVELHDASPLENEHAEHAERAERAELNEKPGHEEAENEHDAELRNEEPENEGNEKAENGELIDTESSQSPHSSVPEDFTPPENVPKGLSKPLKTFTQTLSSCHIPSSVEEALSNPKWAQAMQEELEALKKNNTWKLVPLPEGKKIVGCKWVFSIKYKADGLIDRYKARLVAKGFTQMYGIDY</sequence>
<feature type="region of interest" description="Disordered" evidence="1">
    <location>
        <begin position="110"/>
        <end position="190"/>
    </location>
</feature>
<dbReference type="Pfam" id="PF07727">
    <property type="entry name" value="RVT_2"/>
    <property type="match status" value="1"/>
</dbReference>
<dbReference type="RefSeq" id="XP_035541546.1">
    <property type="nucleotide sequence ID" value="XM_035685653.1"/>
</dbReference>
<accession>A0A6P9E2G9</accession>
<gene>
    <name evidence="5" type="primary">LOC109013191</name>
</gene>
<reference evidence="5" key="1">
    <citation type="submission" date="2025-08" db="UniProtKB">
        <authorList>
            <consortium name="RefSeq"/>
        </authorList>
    </citation>
    <scope>IDENTIFICATION</scope>
    <source>
        <tissue evidence="5">Leaves</tissue>
    </source>
</reference>
<protein>
    <submittedName>
        <fullName evidence="5">Uncharacterized protein LOC109013191 isoform X3</fullName>
    </submittedName>
</protein>
<evidence type="ECO:0000259" key="2">
    <source>
        <dbReference type="Pfam" id="PF07727"/>
    </source>
</evidence>
<keyword evidence="4" id="KW-1185">Reference proteome</keyword>
<dbReference type="Pfam" id="PF25597">
    <property type="entry name" value="SH3_retrovirus"/>
    <property type="match status" value="1"/>
</dbReference>